<evidence type="ECO:0000313" key="1">
    <source>
        <dbReference type="EMBL" id="KAK2181312.1"/>
    </source>
</evidence>
<proteinExistence type="predicted"/>
<name>A0AAD9NSN3_RIDPI</name>
<sequence length="93" mass="10349">MSANDHQETDSGICLHVDDALNEGATSVLVRTVDTDVVVILVGIFHDLAQHHPGMQLWVGFGTGKHFRYYRINSICQELGEEKARALLLFTLL</sequence>
<comment type="caution">
    <text evidence="1">The sequence shown here is derived from an EMBL/GenBank/DDBJ whole genome shotgun (WGS) entry which is preliminary data.</text>
</comment>
<dbReference type="AlphaFoldDB" id="A0AAD9NSN3"/>
<gene>
    <name evidence="1" type="ORF">NP493_403g00028</name>
</gene>
<reference evidence="1" key="1">
    <citation type="journal article" date="2023" name="Mol. Biol. Evol.">
        <title>Third-Generation Sequencing Reveals the Adaptive Role of the Epigenome in Three Deep-Sea Polychaetes.</title>
        <authorList>
            <person name="Perez M."/>
            <person name="Aroh O."/>
            <person name="Sun Y."/>
            <person name="Lan Y."/>
            <person name="Juniper S.K."/>
            <person name="Young C.R."/>
            <person name="Angers B."/>
            <person name="Qian P.Y."/>
        </authorList>
    </citation>
    <scope>NUCLEOTIDE SEQUENCE</scope>
    <source>
        <strain evidence="1">R07B-5</strain>
    </source>
</reference>
<accession>A0AAD9NSN3</accession>
<protein>
    <submittedName>
        <fullName evidence="1">Uncharacterized protein</fullName>
    </submittedName>
</protein>
<dbReference type="Proteomes" id="UP001209878">
    <property type="component" value="Unassembled WGS sequence"/>
</dbReference>
<keyword evidence="2" id="KW-1185">Reference proteome</keyword>
<evidence type="ECO:0000313" key="2">
    <source>
        <dbReference type="Proteomes" id="UP001209878"/>
    </source>
</evidence>
<dbReference type="EMBL" id="JAODUO010000402">
    <property type="protein sequence ID" value="KAK2181312.1"/>
    <property type="molecule type" value="Genomic_DNA"/>
</dbReference>
<organism evidence="1 2">
    <name type="scientific">Ridgeia piscesae</name>
    <name type="common">Tubeworm</name>
    <dbReference type="NCBI Taxonomy" id="27915"/>
    <lineage>
        <taxon>Eukaryota</taxon>
        <taxon>Metazoa</taxon>
        <taxon>Spiralia</taxon>
        <taxon>Lophotrochozoa</taxon>
        <taxon>Annelida</taxon>
        <taxon>Polychaeta</taxon>
        <taxon>Sedentaria</taxon>
        <taxon>Canalipalpata</taxon>
        <taxon>Sabellida</taxon>
        <taxon>Siboglinidae</taxon>
        <taxon>Ridgeia</taxon>
    </lineage>
</organism>